<protein>
    <submittedName>
        <fullName evidence="2">Uncharacterized protein</fullName>
    </submittedName>
</protein>
<keyword evidence="3" id="KW-1185">Reference proteome</keyword>
<dbReference type="AlphaFoldDB" id="A0A8J8NSN4"/>
<feature type="transmembrane region" description="Helical" evidence="1">
    <location>
        <begin position="79"/>
        <end position="101"/>
    </location>
</feature>
<evidence type="ECO:0000313" key="2">
    <source>
        <dbReference type="EMBL" id="TNV80813.1"/>
    </source>
</evidence>
<evidence type="ECO:0000313" key="3">
    <source>
        <dbReference type="Proteomes" id="UP000785679"/>
    </source>
</evidence>
<accession>A0A8J8NSN4</accession>
<keyword evidence="1" id="KW-0472">Membrane</keyword>
<sequence>MSLLTTVVFLYYAFTVETSKKCYYSEDLDQISPIDVKDMLTDVSHNFNVVIIGFAVTTLLDFILQVLRFTEVLPKFSSLIVILQLINFLVVIGFFIALHIVRFDRAGRECSTDDSLYRNFAVYERGFLLKAYVIAAWTLFGGICIGGIAFAMYLKKKQ</sequence>
<proteinExistence type="predicted"/>
<keyword evidence="1" id="KW-1133">Transmembrane helix</keyword>
<gene>
    <name evidence="2" type="ORF">FGO68_gene9515</name>
</gene>
<dbReference type="Proteomes" id="UP000785679">
    <property type="component" value="Unassembled WGS sequence"/>
</dbReference>
<name>A0A8J8NSN4_HALGN</name>
<evidence type="ECO:0000256" key="1">
    <source>
        <dbReference type="SAM" id="Phobius"/>
    </source>
</evidence>
<dbReference type="EMBL" id="RRYP01007000">
    <property type="protein sequence ID" value="TNV80813.1"/>
    <property type="molecule type" value="Genomic_DNA"/>
</dbReference>
<feature type="transmembrane region" description="Helical" evidence="1">
    <location>
        <begin position="47"/>
        <end position="67"/>
    </location>
</feature>
<feature type="transmembrane region" description="Helical" evidence="1">
    <location>
        <begin position="131"/>
        <end position="154"/>
    </location>
</feature>
<organism evidence="2 3">
    <name type="scientific">Halteria grandinella</name>
    <dbReference type="NCBI Taxonomy" id="5974"/>
    <lineage>
        <taxon>Eukaryota</taxon>
        <taxon>Sar</taxon>
        <taxon>Alveolata</taxon>
        <taxon>Ciliophora</taxon>
        <taxon>Intramacronucleata</taxon>
        <taxon>Spirotrichea</taxon>
        <taxon>Stichotrichia</taxon>
        <taxon>Sporadotrichida</taxon>
        <taxon>Halteriidae</taxon>
        <taxon>Halteria</taxon>
    </lineage>
</organism>
<comment type="caution">
    <text evidence="2">The sequence shown here is derived from an EMBL/GenBank/DDBJ whole genome shotgun (WGS) entry which is preliminary data.</text>
</comment>
<reference evidence="2" key="1">
    <citation type="submission" date="2019-06" db="EMBL/GenBank/DDBJ databases">
        <authorList>
            <person name="Zheng W."/>
        </authorList>
    </citation>
    <scope>NUCLEOTIDE SEQUENCE</scope>
    <source>
        <strain evidence="2">QDHG01</strain>
    </source>
</reference>
<keyword evidence="1" id="KW-0812">Transmembrane</keyword>